<keyword evidence="13" id="KW-1185">Reference proteome</keyword>
<evidence type="ECO:0000313" key="13">
    <source>
        <dbReference type="Proteomes" id="UP001597205"/>
    </source>
</evidence>
<evidence type="ECO:0000256" key="4">
    <source>
        <dbReference type="ARBA" id="ARBA00022692"/>
    </source>
</evidence>
<comment type="caution">
    <text evidence="12">The sequence shown here is derived from an EMBL/GenBank/DDBJ whole genome shotgun (WGS) entry which is preliminary data.</text>
</comment>
<dbReference type="RefSeq" id="WP_380897141.1">
    <property type="nucleotide sequence ID" value="NZ_JBHTKY010000019.1"/>
</dbReference>
<keyword evidence="6 8" id="KW-0472">Membrane</keyword>
<dbReference type="Proteomes" id="UP001597205">
    <property type="component" value="Unassembled WGS sequence"/>
</dbReference>
<feature type="domain" description="TonB-dependent receptor-like beta-barrel" evidence="10">
    <location>
        <begin position="472"/>
        <end position="1064"/>
    </location>
</feature>
<dbReference type="NCBIfam" id="TIGR04057">
    <property type="entry name" value="SusC_RagA_signa"/>
    <property type="match status" value="1"/>
</dbReference>
<evidence type="ECO:0000313" key="12">
    <source>
        <dbReference type="EMBL" id="MFD1166465.1"/>
    </source>
</evidence>
<evidence type="ECO:0000256" key="2">
    <source>
        <dbReference type="ARBA" id="ARBA00022448"/>
    </source>
</evidence>
<dbReference type="InterPro" id="IPR037066">
    <property type="entry name" value="Plug_dom_sf"/>
</dbReference>
<organism evidence="12 13">
    <name type="scientific">Sphingobacterium daejeonense</name>
    <dbReference type="NCBI Taxonomy" id="371142"/>
    <lineage>
        <taxon>Bacteria</taxon>
        <taxon>Pseudomonadati</taxon>
        <taxon>Bacteroidota</taxon>
        <taxon>Sphingobacteriia</taxon>
        <taxon>Sphingobacteriales</taxon>
        <taxon>Sphingobacteriaceae</taxon>
        <taxon>Sphingobacterium</taxon>
    </lineage>
</organism>
<feature type="domain" description="TonB-dependent receptor plug" evidence="11">
    <location>
        <begin position="160"/>
        <end position="262"/>
    </location>
</feature>
<evidence type="ECO:0000256" key="7">
    <source>
        <dbReference type="ARBA" id="ARBA00023237"/>
    </source>
</evidence>
<dbReference type="InterPro" id="IPR012910">
    <property type="entry name" value="Plug_dom"/>
</dbReference>
<dbReference type="Gene3D" id="2.60.40.1120">
    <property type="entry name" value="Carboxypeptidase-like, regulatory domain"/>
    <property type="match status" value="1"/>
</dbReference>
<dbReference type="InterPro" id="IPR023996">
    <property type="entry name" value="TonB-dep_OMP_SusC/RagA"/>
</dbReference>
<evidence type="ECO:0000256" key="1">
    <source>
        <dbReference type="ARBA" id="ARBA00004571"/>
    </source>
</evidence>
<keyword evidence="2 8" id="KW-0813">Transport</keyword>
<dbReference type="Gene3D" id="2.170.130.10">
    <property type="entry name" value="TonB-dependent receptor, plug domain"/>
    <property type="match status" value="1"/>
</dbReference>
<keyword evidence="3 8" id="KW-1134">Transmembrane beta strand</keyword>
<evidence type="ECO:0000256" key="9">
    <source>
        <dbReference type="RuleBase" id="RU003357"/>
    </source>
</evidence>
<dbReference type="Gene3D" id="2.40.170.20">
    <property type="entry name" value="TonB-dependent receptor, beta-barrel domain"/>
    <property type="match status" value="1"/>
</dbReference>
<dbReference type="NCBIfam" id="TIGR04056">
    <property type="entry name" value="OMP_RagA_SusC"/>
    <property type="match status" value="1"/>
</dbReference>
<keyword evidence="5 9" id="KW-0798">TonB box</keyword>
<keyword evidence="4 8" id="KW-0812">Transmembrane</keyword>
<gene>
    <name evidence="12" type="ORF">ACFQ2C_12695</name>
</gene>
<comment type="subcellular location">
    <subcellularLocation>
        <location evidence="1 8">Cell outer membrane</location>
        <topology evidence="1 8">Multi-pass membrane protein</topology>
    </subcellularLocation>
</comment>
<dbReference type="InterPro" id="IPR039426">
    <property type="entry name" value="TonB-dep_rcpt-like"/>
</dbReference>
<proteinExistence type="inferred from homology"/>
<dbReference type="InterPro" id="IPR000531">
    <property type="entry name" value="Beta-barrel_TonB"/>
</dbReference>
<dbReference type="InterPro" id="IPR023997">
    <property type="entry name" value="TonB-dep_OMP_SusC/RagA_CS"/>
</dbReference>
<protein>
    <submittedName>
        <fullName evidence="12">SusC/RagA family TonB-linked outer membrane protein</fullName>
    </submittedName>
</protein>
<name>A0ABW3RN24_9SPHI</name>
<dbReference type="SUPFAM" id="SSF49464">
    <property type="entry name" value="Carboxypeptidase regulatory domain-like"/>
    <property type="match status" value="1"/>
</dbReference>
<accession>A0ABW3RN24</accession>
<dbReference type="PROSITE" id="PS52016">
    <property type="entry name" value="TONB_DEPENDENT_REC_3"/>
    <property type="match status" value="1"/>
</dbReference>
<evidence type="ECO:0000256" key="6">
    <source>
        <dbReference type="ARBA" id="ARBA00023136"/>
    </source>
</evidence>
<sequence>MQHKTFKNAIPKFLIRSSSAVKPFINENYCLKENLLFPILLTISFFLLGNQLVAQERQSMETKEKLATGIVLDAVTGKPVQGVSIRGLEVEAKTDSKGRFQLPSDSSEQKISLSHVGYRDTAVLLDPSILPMEIMLVPVANMIEQVEVVSTGYQQIPRERATGSFALVDSKTLQRSPSMNILSRLNGVTNGLLLDRNTGNADGMSIRGRSTLFSSTRPLVVVDNFPYEGDINSLNPSDMESVTVLKDATAASIWGVRSANGVIVITTKKAKETFSAEFSSNLTVSDRPDLFYQKRMGSAELIDLESFLFSKGEYTRALNSSYEDVSPVVDLLDRLGKGEISSGSAEGLLQQYAGVDNRKDLSEIFYRPKFEQQYYLGLSSSSRSVRSTMSVGYDRSLKETVSGDQQRLNLRASSQWKDASDRFGAEMNLWYSGNSNSNGNALGFSPRFPYERLLGDDGAPFEVSAAGTLRKSYTDTVGNGMLLDWKYRPVEELRGEWNSYSRSDRNLRYDFGARGAIYRSLALKVNFLSSTGWQDWSTLYDPSSFFVRNMVNQFSSIDPSTGTVTRPVPLGAIMDRGTVRSDSRYGRAQLDWNETLWEDHRLSGLLGAEWRQDRVRSESPGYIYGYDSDLENFAEVDIFSFFPIYHNGDYRRIERYGSLRRQVDNNRSWFGLMSYSFKDNLTVTASARKDASNIFGVSANQKGVPLWSLGTSYSFQNLLGWPPLDRLKLRVTYGYNGNVDKSTTAFLTSVLYQNRNLWGSPADRITNPPNSALRWERVSNLNIGLDFQALGNRFGGSLEYYIKRGKDLMGNSPIAPQTGVTEFYGNVARTKTRGIDAQVWVDWVSSGAARFRTELIYNHTRDRVVDYYAATSTNSDVVTASGIFPIAGNPINSLVLYRSAGLDHKGDPMGYLGGKESDEYSGILNGFERDALIVMGSMSPTHYGSLRNTLSFQGFEISFQLLYKLGNYLRRTNSMNSSELIAGRYTFSDYHRRWQRPGDEATTQVPRFVYPRDLNREEFYQHSSVLAYSGSAVRLQDLRVSYAVLPFASHRKAELQLFLHANNLGIIWRANGEGLDPDIGDGIPSPFEMTLGIKLNYWK</sequence>
<dbReference type="SUPFAM" id="SSF56935">
    <property type="entry name" value="Porins"/>
    <property type="match status" value="1"/>
</dbReference>
<reference evidence="13" key="1">
    <citation type="journal article" date="2019" name="Int. J. Syst. Evol. Microbiol.">
        <title>The Global Catalogue of Microorganisms (GCM) 10K type strain sequencing project: providing services to taxonomists for standard genome sequencing and annotation.</title>
        <authorList>
            <consortium name="The Broad Institute Genomics Platform"/>
            <consortium name="The Broad Institute Genome Sequencing Center for Infectious Disease"/>
            <person name="Wu L."/>
            <person name="Ma J."/>
        </authorList>
    </citation>
    <scope>NUCLEOTIDE SEQUENCE [LARGE SCALE GENOMIC DNA]</scope>
    <source>
        <strain evidence="13">CCUG 52468</strain>
    </source>
</reference>
<dbReference type="InterPro" id="IPR008969">
    <property type="entry name" value="CarboxyPept-like_regulatory"/>
</dbReference>
<dbReference type="Pfam" id="PF07715">
    <property type="entry name" value="Plug"/>
    <property type="match status" value="1"/>
</dbReference>
<dbReference type="EMBL" id="JBHTKY010000019">
    <property type="protein sequence ID" value="MFD1166465.1"/>
    <property type="molecule type" value="Genomic_DNA"/>
</dbReference>
<dbReference type="InterPro" id="IPR036942">
    <property type="entry name" value="Beta-barrel_TonB_sf"/>
</dbReference>
<evidence type="ECO:0000256" key="3">
    <source>
        <dbReference type="ARBA" id="ARBA00022452"/>
    </source>
</evidence>
<dbReference type="Pfam" id="PF00593">
    <property type="entry name" value="TonB_dep_Rec_b-barrel"/>
    <property type="match status" value="1"/>
</dbReference>
<evidence type="ECO:0000256" key="8">
    <source>
        <dbReference type="PROSITE-ProRule" id="PRU01360"/>
    </source>
</evidence>
<comment type="similarity">
    <text evidence="8 9">Belongs to the TonB-dependent receptor family.</text>
</comment>
<evidence type="ECO:0000259" key="10">
    <source>
        <dbReference type="Pfam" id="PF00593"/>
    </source>
</evidence>
<evidence type="ECO:0000259" key="11">
    <source>
        <dbReference type="Pfam" id="PF07715"/>
    </source>
</evidence>
<keyword evidence="7 8" id="KW-0998">Cell outer membrane</keyword>
<evidence type="ECO:0000256" key="5">
    <source>
        <dbReference type="ARBA" id="ARBA00023077"/>
    </source>
</evidence>